<keyword evidence="2" id="KW-1185">Reference proteome</keyword>
<organism evidence="1 2">
    <name type="scientific">Theobroma cacao</name>
    <name type="common">Cacao</name>
    <name type="synonym">Cocoa</name>
    <dbReference type="NCBI Taxonomy" id="3641"/>
    <lineage>
        <taxon>Eukaryota</taxon>
        <taxon>Viridiplantae</taxon>
        <taxon>Streptophyta</taxon>
        <taxon>Embryophyta</taxon>
        <taxon>Tracheophyta</taxon>
        <taxon>Spermatophyta</taxon>
        <taxon>Magnoliopsida</taxon>
        <taxon>eudicotyledons</taxon>
        <taxon>Gunneridae</taxon>
        <taxon>Pentapetalae</taxon>
        <taxon>rosids</taxon>
        <taxon>malvids</taxon>
        <taxon>Malvales</taxon>
        <taxon>Malvaceae</taxon>
        <taxon>Byttnerioideae</taxon>
        <taxon>Theobroma</taxon>
    </lineage>
</organism>
<proteinExistence type="predicted"/>
<protein>
    <submittedName>
        <fullName evidence="1">Ribonuclease H protein</fullName>
    </submittedName>
</protein>
<dbReference type="HOGENOM" id="CLU_2745179_0_0_1"/>
<evidence type="ECO:0000313" key="2">
    <source>
        <dbReference type="Proteomes" id="UP000026915"/>
    </source>
</evidence>
<gene>
    <name evidence="1" type="ORF">TCM_025796</name>
</gene>
<evidence type="ECO:0000313" key="1">
    <source>
        <dbReference type="EMBL" id="EOY10430.1"/>
    </source>
</evidence>
<dbReference type="Gramene" id="EOY10430">
    <property type="protein sequence ID" value="EOY10430"/>
    <property type="gene ID" value="TCM_025796"/>
</dbReference>
<sequence>MLSLFLAHVAAGPAGYKREVLVGWQNPPQGWVEVNSDGALRRGTNLAAAGGALHGYKGYWLSGFAAKLGRC</sequence>
<accession>A0A061EZ99</accession>
<name>A0A061EZ99_THECC</name>
<dbReference type="InParanoid" id="A0A061EZ99"/>
<dbReference type="EMBL" id="CM001883">
    <property type="protein sequence ID" value="EOY10430.1"/>
    <property type="molecule type" value="Genomic_DNA"/>
</dbReference>
<reference evidence="1 2" key="1">
    <citation type="journal article" date="2013" name="Genome Biol.">
        <title>The genome sequence of the most widely cultivated cacao type and its use to identify candidate genes regulating pod color.</title>
        <authorList>
            <person name="Motamayor J.C."/>
            <person name="Mockaitis K."/>
            <person name="Schmutz J."/>
            <person name="Haiminen N."/>
            <person name="Iii D.L."/>
            <person name="Cornejo O."/>
            <person name="Findley S.D."/>
            <person name="Zheng P."/>
            <person name="Utro F."/>
            <person name="Royaert S."/>
            <person name="Saski C."/>
            <person name="Jenkins J."/>
            <person name="Podicheti R."/>
            <person name="Zhao M."/>
            <person name="Scheffler B.E."/>
            <person name="Stack J.C."/>
            <person name="Feltus F.A."/>
            <person name="Mustiga G.M."/>
            <person name="Amores F."/>
            <person name="Phillips W."/>
            <person name="Marelli J.P."/>
            <person name="May G.D."/>
            <person name="Shapiro H."/>
            <person name="Ma J."/>
            <person name="Bustamante C.D."/>
            <person name="Schnell R.J."/>
            <person name="Main D."/>
            <person name="Gilbert D."/>
            <person name="Parida L."/>
            <person name="Kuhn D.N."/>
        </authorList>
    </citation>
    <scope>NUCLEOTIDE SEQUENCE [LARGE SCALE GENOMIC DNA]</scope>
    <source>
        <strain evidence="2">cv. Matina 1-6</strain>
    </source>
</reference>
<dbReference type="Proteomes" id="UP000026915">
    <property type="component" value="Chromosome 5"/>
</dbReference>
<dbReference type="AlphaFoldDB" id="A0A061EZ99"/>